<accession>A0A126FCE8</accession>
<organism evidence="1 2">
    <name type="scientific">Lonomia obliqua multiple nucleopolyhedrovirus</name>
    <dbReference type="NCBI Taxonomy" id="134394"/>
    <lineage>
        <taxon>Viruses</taxon>
        <taxon>Viruses incertae sedis</taxon>
        <taxon>Naldaviricetes</taxon>
        <taxon>Lefavirales</taxon>
        <taxon>Baculoviridae</taxon>
        <taxon>Alphabaculovirus</taxon>
        <taxon>Alphabaculovirus lonobliquae</taxon>
        <taxon>Lonomia obliqua nucleopolyhedrovirus</taxon>
    </lineage>
</organism>
<proteinExistence type="predicted"/>
<protein>
    <submittedName>
        <fullName evidence="1">HE65</fullName>
    </submittedName>
</protein>
<dbReference type="EMBL" id="KP763670">
    <property type="protein sequence ID" value="AKN81063.1"/>
    <property type="molecule type" value="Genomic_DNA"/>
</dbReference>
<dbReference type="GeneID" id="40526732"/>
<dbReference type="Proteomes" id="UP000297030">
    <property type="component" value="Segment"/>
</dbReference>
<dbReference type="KEGG" id="vg:40526732"/>
<sequence length="219" mass="25543">MKFDIGSHAKGYALEDSDYDYIQIEPCTPARFMDHVFERRRFKNNHTKDADGNDVVMVNMFTALRGIYDGKFYYLGVFGCKREIIQDKRLYEFIRALTKARLPLILKSMADYAIHYRHLNKVKNLLAIFFNLSYINHCITINGPPDDASKINEYILKDKLSLYNSLMSKRAQNVTNCNESEIAQIEKYKQDTLETLLRIPMPGNSIEIEQSIVNYMLDE</sequence>
<dbReference type="RefSeq" id="YP_009666462.1">
    <property type="nucleotide sequence ID" value="NC_043520.1"/>
</dbReference>
<keyword evidence="2" id="KW-1185">Reference proteome</keyword>
<reference evidence="1 2" key="1">
    <citation type="submission" date="2015-02" db="EMBL/GenBank/DDBJ databases">
        <title>Complete genome of a baculovirus isolated from a medical interest larvae: lLonomia obliqua (Lepidoptera: Saturniidae).</title>
        <authorList>
            <person name="Clara A.-S.W."/>
            <person name="Daniel A.-A.M.P."/>
            <person name="Miguel A.S."/>
            <person name="Jhon F.E.A."/>
            <person name="Fabricio M.S."/>
            <person name="Jose W.L.C."/>
            <person name="Bergmann R.M."/>
            <person name="Fernando M.L."/>
        </authorList>
    </citation>
    <scope>NUCLEOTIDE SEQUENCE [LARGE SCALE GENOMIC DNA]</scope>
    <source>
        <strain evidence="1">SP/2000</strain>
    </source>
</reference>
<gene>
    <name evidence="1" type="primary">he65</name>
</gene>
<evidence type="ECO:0000313" key="1">
    <source>
        <dbReference type="EMBL" id="AKN81063.1"/>
    </source>
</evidence>
<evidence type="ECO:0000313" key="2">
    <source>
        <dbReference type="Proteomes" id="UP000297030"/>
    </source>
</evidence>
<name>A0A126FCE8_9ABAC</name>